<feature type="compositionally biased region" description="Low complexity" evidence="8">
    <location>
        <begin position="2011"/>
        <end position="2023"/>
    </location>
</feature>
<dbReference type="InterPro" id="IPR000203">
    <property type="entry name" value="GPS"/>
</dbReference>
<evidence type="ECO:0000256" key="10">
    <source>
        <dbReference type="SAM" id="SignalP"/>
    </source>
</evidence>
<feature type="domain" description="EGF-like" evidence="11">
    <location>
        <begin position="922"/>
        <end position="956"/>
    </location>
</feature>
<feature type="transmembrane region" description="Helical" evidence="9">
    <location>
        <begin position="1785"/>
        <end position="1807"/>
    </location>
</feature>
<feature type="transmembrane region" description="Helical" evidence="9">
    <location>
        <begin position="1941"/>
        <end position="1962"/>
    </location>
</feature>
<evidence type="ECO:0000256" key="2">
    <source>
        <dbReference type="ARBA" id="ARBA00022692"/>
    </source>
</evidence>
<feature type="transmembrane region" description="Helical" evidence="9">
    <location>
        <begin position="1753"/>
        <end position="1773"/>
    </location>
</feature>
<keyword evidence="3 10" id="KW-0732">Signal</keyword>
<sequence length="2402" mass="266515">MSFFIPTPFLFLSFLLVLILTSNMMIMTQQLEIPSFSILSSISLSDTSTGSALYYDPVSSKLYTFGGVVMTKSIGGTLSLTTHDTIQVASTSSSSSSSSSQNLLGNLLEGITSSLVMSIASSFSISSNLPYPTSHYAFHVLKNMTSESNGTSSYAYIFGGYKTTAIQRASLNALTVFSKVGELPVEISFAASIRTETSLFLVGGLANDRSSGSSNIYYALTNDPLKWTLSSSKFPVAIVSPVVLVYQRMVYIVGGCSSLTCSTKYTSVYYASFNNLTQWTLASNSLPFSVSFASTFMTIDFAYIIEGNSEQARILRAPLTDLTSWTLTSSTFPNMAISRAFTTVGSSIVTAGGSYLGALVQYSNTEVAIASDNTSVVSNCFGILSSNTSYSCNGRGQCLSNDNCQCVNTTYYGDSCQYSSLLTTVLSQLENSTLANVTQVLSDAINNTTTLLESSNVTDIVPDLSSNLTNLINTTTIDNSTSINLDLKNLTSNLTDAVESLLTNISIPITNGTTNDTLIETNINLNTTLTPIISLINDTLTNVTQQLLGNETLLETITPDLSNLTSNNTFNISSLLNDTIVGTNSSMELNFNISLSIENNSTNMTHVNTTELHLVQNMTIIGNETSFDLNLNITTAQQNITVSTIENNGTTIIELETNSTLTMNSSSNVTKSLNETITTLLNQTTVGVNETSVASPIENSTLVELQLSNITLSLNDTVGMNFTNSTTAAVGNTSIIGNNDISNSTQALSSHIENSTLAEQQLSNITLSLNDTVGMNLTNATFNNISITGNNSSQLLLSSSNMTSSNVTFTNTTTVDIPLSFTTCFGVPVNSSMVCSGRGQCIEHDTCQCNSPFFGIDCSKYTCFGILFYEVGKACGGSSRGWCVAPDTCQCVNNYTGSTCQNLITIERAPLPNSYSIISCFGIDSTNTSVCSNGQGLCIANDSCQCFSNFKGTQCEFSLNQFSISLDSNYYLVNTDVQSILDLNVRLTTSSNLDKSLMEYQLECSNCSKLFPSQQTFKDAPSLISLDVSMLSPHATYEFSLMAITSDGAERSIPFRFNIEIVSKKLETQDSTNLAIDSIIFNGLPRAIIFNTSTTILFSLSQIQFNLPFPQFLQEGNCSSSCPFQTKFEFRLVKEVASSDKGPTSFDSSILVTGNESSNYSKMRDLFSLAFSPIITLQQLISIPFESINIALKNRIDIEISFPTFKNVSQILSIPIVGMASVPSDYLSMTSVSPSSGTAILDEFFVNTSEWIANYALFPLTYAFGFYQMFTNERVRVTEYQEKPGAYFPLPYLFKEISNTQSTSLIVTQKKIEIVVFVKDVLGNEQSHIIGVANILPLNQTYATTLTSISLNSMQRLVLAYDQSFLQLANNNTDLVIDVVKNVDLKDIKGSLSALKSFTSETPLLDDRRVVSTVSSQVNNILNTILTTYDQELNDYGYIVNKVSEQVTVTALNVLSDILSSQATPAWTPIPGASFTKDQIASAPIDAIVSSLSKLMLQTATPTILENETNYTSSLPTIHYSSPMLNTTVASFKVKTKRSRRLNFSNMETPILFTMKSENTEVTLDLYEVVEKYSGYDTTLGLSLVSFAKNPKMDNFSREHSAGASVHEFKYHQENKVVELSELKTPILLQFQIPFENRMTLSEIRNISTLNMTSSDNSTILIETKEEAILRCMYWDERRNEWNDFGCELAHYDERTGVATCQCNHTTKFSTFMEFRTKNWTTVFPNHPHTNYTSPSLMNSFIHYEFYVQYVEMGLGAIYTVISLIVLLFLVIFRKHQPVSSRLIAPYLGMVALVIESVLVSIVQRAISVSMITTTNTSNHSRNDDPNAFSWPFTLALVENISLILVNTLNLTAILSYFIQVVRFQFMKALSHKMFLNSQRKLNSMMRHIRWLRFLTSRSLFILLISISIVGNLCFWTLWVVLRRLNFISSELFTTVTSLSYMFIIMGYSIIICIVICIDFSWTSRQSTYSQDSRTLQNLDTNNNNTSLTKYPSFKRPAASLSRVKSESTINDNNSSSNHVSSRRLNQFSQQQRGFLRKLFHLDTPLYFRAEMMLYLVCFLFMMVQLGIGFATQYFENRLFVIFDGKDEQVTQLASASFQITSLPSFPENGNRGNNAITILFILKIIGVLSEIGYTLSYIAIFGGFSLFVLLKFKVKSQHLSQHANTTKKHLSTQTSTMIGDVTSKTIEEELLFEDSEVLSLITDDLGFHFFEEFSEREFSLENLYFYMELYLNQNIISGQELHELPSFIEQLHVNFIASSAPYEVNLPSQAKKMFIDLRANIESLKAMKIISCSNSLNDQVGMQSSMMNQEISVTKNDLPLQSEKTTDLPNNMMNEHHELKELREQLISCFDRLVQEVFVNLGDTFYRFIQTPEYKFYMESTKIKKIVAKQTNMAWIEPNNV</sequence>
<dbReference type="PROSITE" id="PS50026">
    <property type="entry name" value="EGF_3"/>
    <property type="match status" value="1"/>
</dbReference>
<reference evidence="13 14" key="1">
    <citation type="journal article" date="2018" name="BMC Genomics">
        <title>The genome of Naegleria lovaniensis, the basis for a comparative approach to unravel pathogenicity factors of the human pathogenic amoeba N. fowleri.</title>
        <authorList>
            <person name="Liechti N."/>
            <person name="Schurch N."/>
            <person name="Bruggmann R."/>
            <person name="Wittwer M."/>
        </authorList>
    </citation>
    <scope>NUCLEOTIDE SEQUENCE [LARGE SCALE GENOMIC DNA]</scope>
    <source>
        <strain evidence="13 14">ATCC 30569</strain>
    </source>
</reference>
<dbReference type="Pfam" id="PF01825">
    <property type="entry name" value="GPS"/>
    <property type="match status" value="1"/>
</dbReference>
<comment type="subcellular location">
    <subcellularLocation>
        <location evidence="1">Membrane</location>
    </subcellularLocation>
</comment>
<evidence type="ECO:0008006" key="15">
    <source>
        <dbReference type="Google" id="ProtNLM"/>
    </source>
</evidence>
<dbReference type="Gene3D" id="1.10.167.10">
    <property type="entry name" value="Regulator of G-protein Signalling 4, domain 2"/>
    <property type="match status" value="1"/>
</dbReference>
<protein>
    <recommendedName>
        <fullName evidence="15">GPS domain-containing protein</fullName>
    </recommendedName>
</protein>
<accession>A0AA88KLY6</accession>
<evidence type="ECO:0000256" key="6">
    <source>
        <dbReference type="ARBA" id="ARBA00023157"/>
    </source>
</evidence>
<dbReference type="PROSITE" id="PS01186">
    <property type="entry name" value="EGF_2"/>
    <property type="match status" value="1"/>
</dbReference>
<evidence type="ECO:0000256" key="7">
    <source>
        <dbReference type="PROSITE-ProRule" id="PRU00076"/>
    </source>
</evidence>
<dbReference type="PROSITE" id="PS50132">
    <property type="entry name" value="RGS"/>
    <property type="match status" value="1"/>
</dbReference>
<dbReference type="SMART" id="SM00303">
    <property type="entry name" value="GPS"/>
    <property type="match status" value="1"/>
</dbReference>
<evidence type="ECO:0000313" key="13">
    <source>
        <dbReference type="EMBL" id="KAG2379439.1"/>
    </source>
</evidence>
<dbReference type="EMBL" id="PYSW02000028">
    <property type="protein sequence ID" value="KAG2379439.1"/>
    <property type="molecule type" value="Genomic_DNA"/>
</dbReference>
<dbReference type="RefSeq" id="XP_044546701.1">
    <property type="nucleotide sequence ID" value="XM_044696429.1"/>
</dbReference>
<dbReference type="Gene3D" id="2.170.300.10">
    <property type="entry name" value="Tie2 ligand-binding domain superfamily"/>
    <property type="match status" value="1"/>
</dbReference>
<comment type="caution">
    <text evidence="13">The sequence shown here is derived from an EMBL/GenBank/DDBJ whole genome shotgun (WGS) entry which is preliminary data.</text>
</comment>
<dbReference type="PANTHER" id="PTHR14949">
    <property type="entry name" value="EGF-LIKE-DOMAIN, MULTIPLE 7, 8"/>
    <property type="match status" value="1"/>
</dbReference>
<evidence type="ECO:0000256" key="5">
    <source>
        <dbReference type="ARBA" id="ARBA00023136"/>
    </source>
</evidence>
<keyword evidence="5 9" id="KW-0472">Membrane</keyword>
<keyword evidence="14" id="KW-1185">Reference proteome</keyword>
<keyword evidence="7" id="KW-0245">EGF-like domain</keyword>
<dbReference type="InterPro" id="IPR036305">
    <property type="entry name" value="RGS_sf"/>
</dbReference>
<evidence type="ECO:0000259" key="11">
    <source>
        <dbReference type="PROSITE" id="PS50026"/>
    </source>
</evidence>
<organism evidence="13 14">
    <name type="scientific">Naegleria lovaniensis</name>
    <name type="common">Amoeba</name>
    <dbReference type="NCBI Taxonomy" id="51637"/>
    <lineage>
        <taxon>Eukaryota</taxon>
        <taxon>Discoba</taxon>
        <taxon>Heterolobosea</taxon>
        <taxon>Tetramitia</taxon>
        <taxon>Eutetramitia</taxon>
        <taxon>Vahlkampfiidae</taxon>
        <taxon>Naegleria</taxon>
    </lineage>
</organism>
<dbReference type="Proteomes" id="UP000816034">
    <property type="component" value="Unassembled WGS sequence"/>
</dbReference>
<dbReference type="GeneID" id="68099010"/>
<feature type="chain" id="PRO_5041715113" description="GPS domain-containing protein" evidence="10">
    <location>
        <begin position="31"/>
        <end position="2402"/>
    </location>
</feature>
<keyword evidence="2 9" id="KW-0812">Transmembrane</keyword>
<dbReference type="PANTHER" id="PTHR14949:SF56">
    <property type="entry name" value="EGF-LIKE-DOMAIN, MULTIPLE 7"/>
    <property type="match status" value="1"/>
</dbReference>
<comment type="caution">
    <text evidence="7">Lacks conserved residue(s) required for the propagation of feature annotation.</text>
</comment>
<evidence type="ECO:0000256" key="1">
    <source>
        <dbReference type="ARBA" id="ARBA00004370"/>
    </source>
</evidence>
<feature type="transmembrane region" description="Helical" evidence="9">
    <location>
        <begin position="2054"/>
        <end position="2075"/>
    </location>
</feature>
<feature type="transmembrane region" description="Helical" evidence="9">
    <location>
        <begin position="1841"/>
        <end position="1864"/>
    </location>
</feature>
<evidence type="ECO:0000313" key="14">
    <source>
        <dbReference type="Proteomes" id="UP000816034"/>
    </source>
</evidence>
<dbReference type="Gene3D" id="2.120.10.80">
    <property type="entry name" value="Kelch-type beta propeller"/>
    <property type="match status" value="1"/>
</dbReference>
<evidence type="ECO:0000256" key="9">
    <source>
        <dbReference type="SAM" id="Phobius"/>
    </source>
</evidence>
<dbReference type="InterPro" id="IPR000742">
    <property type="entry name" value="EGF"/>
</dbReference>
<evidence type="ECO:0000256" key="4">
    <source>
        <dbReference type="ARBA" id="ARBA00022989"/>
    </source>
</evidence>
<dbReference type="SUPFAM" id="SSF48097">
    <property type="entry name" value="Regulator of G-protein signaling, RGS"/>
    <property type="match status" value="1"/>
</dbReference>
<feature type="region of interest" description="Disordered" evidence="8">
    <location>
        <begin position="1997"/>
        <end position="2023"/>
    </location>
</feature>
<evidence type="ECO:0000259" key="12">
    <source>
        <dbReference type="PROSITE" id="PS50132"/>
    </source>
</evidence>
<feature type="signal peptide" evidence="10">
    <location>
        <begin position="1"/>
        <end position="30"/>
    </location>
</feature>
<dbReference type="InterPro" id="IPR015915">
    <property type="entry name" value="Kelch-typ_b-propeller"/>
</dbReference>
<evidence type="ECO:0000256" key="3">
    <source>
        <dbReference type="ARBA" id="ARBA00022729"/>
    </source>
</evidence>
<dbReference type="InterPro" id="IPR044926">
    <property type="entry name" value="RGS_subdomain_2"/>
</dbReference>
<proteinExistence type="predicted"/>
<dbReference type="SUPFAM" id="SSF117281">
    <property type="entry name" value="Kelch motif"/>
    <property type="match status" value="1"/>
</dbReference>
<dbReference type="SMART" id="SM00181">
    <property type="entry name" value="EGF"/>
    <property type="match status" value="2"/>
</dbReference>
<feature type="domain" description="RGS" evidence="12">
    <location>
        <begin position="2197"/>
        <end position="2262"/>
    </location>
</feature>
<name>A0AA88KLY6_NAELO</name>
<feature type="transmembrane region" description="Helical" evidence="9">
    <location>
        <begin position="1900"/>
        <end position="1921"/>
    </location>
</feature>
<dbReference type="PROSITE" id="PS00022">
    <property type="entry name" value="EGF_1"/>
    <property type="match status" value="2"/>
</dbReference>
<feature type="transmembrane region" description="Helical" evidence="9">
    <location>
        <begin position="2132"/>
        <end position="2151"/>
    </location>
</feature>
<keyword evidence="6 7" id="KW-1015">Disulfide bond</keyword>
<dbReference type="GO" id="GO:0016020">
    <property type="term" value="C:membrane"/>
    <property type="evidence" value="ECO:0007669"/>
    <property type="project" value="UniProtKB-SubCell"/>
</dbReference>
<dbReference type="InterPro" id="IPR050969">
    <property type="entry name" value="Dev_Signal_Modulators"/>
</dbReference>
<keyword evidence="4 9" id="KW-1133">Transmembrane helix</keyword>
<feature type="disulfide bond" evidence="7">
    <location>
        <begin position="946"/>
        <end position="955"/>
    </location>
</feature>
<dbReference type="InterPro" id="IPR016137">
    <property type="entry name" value="RGS"/>
</dbReference>
<evidence type="ECO:0000256" key="8">
    <source>
        <dbReference type="SAM" id="MobiDB-lite"/>
    </source>
</evidence>
<gene>
    <name evidence="13" type="ORF">C9374_006556</name>
</gene>